<evidence type="ECO:0000259" key="11">
    <source>
        <dbReference type="SMART" id="SM00849"/>
    </source>
</evidence>
<evidence type="ECO:0000256" key="1">
    <source>
        <dbReference type="ARBA" id="ARBA00001623"/>
    </source>
</evidence>
<keyword evidence="9" id="KW-0862">Zinc</keyword>
<comment type="cofactor">
    <cofactor evidence="2">
        <name>Zn(2+)</name>
        <dbReference type="ChEBI" id="CHEBI:29105"/>
    </cofactor>
</comment>
<comment type="catalytic activity">
    <reaction evidence="1">
        <text>an S-(2-hydroxyacyl)glutathione + H2O = a 2-hydroxy carboxylate + glutathione + H(+)</text>
        <dbReference type="Rhea" id="RHEA:21864"/>
        <dbReference type="ChEBI" id="CHEBI:15377"/>
        <dbReference type="ChEBI" id="CHEBI:15378"/>
        <dbReference type="ChEBI" id="CHEBI:57925"/>
        <dbReference type="ChEBI" id="CHEBI:58896"/>
        <dbReference type="ChEBI" id="CHEBI:71261"/>
        <dbReference type="EC" id="3.1.2.6"/>
    </reaction>
</comment>
<dbReference type="GO" id="GO:0046872">
    <property type="term" value="F:metal ion binding"/>
    <property type="evidence" value="ECO:0007669"/>
    <property type="project" value="UniProtKB-KW"/>
</dbReference>
<dbReference type="InterPro" id="IPR001279">
    <property type="entry name" value="Metallo-B-lactamas"/>
</dbReference>
<dbReference type="SUPFAM" id="SSF56281">
    <property type="entry name" value="Metallo-hydrolase/oxidoreductase"/>
    <property type="match status" value="1"/>
</dbReference>
<dbReference type="CDD" id="cd07723">
    <property type="entry name" value="hydroxyacylglutathione_hydrolase_MBL-fold"/>
    <property type="match status" value="1"/>
</dbReference>
<dbReference type="Proteomes" id="UP001190700">
    <property type="component" value="Unassembled WGS sequence"/>
</dbReference>
<evidence type="ECO:0000256" key="8">
    <source>
        <dbReference type="ARBA" id="ARBA00022801"/>
    </source>
</evidence>
<dbReference type="AlphaFoldDB" id="A0AAE0C2W5"/>
<dbReference type="SMART" id="SM00849">
    <property type="entry name" value="Lactamase_B"/>
    <property type="match status" value="1"/>
</dbReference>
<dbReference type="Pfam" id="PF00753">
    <property type="entry name" value="Lactamase_B"/>
    <property type="match status" value="1"/>
</dbReference>
<evidence type="ECO:0000256" key="4">
    <source>
        <dbReference type="ARBA" id="ARBA00004963"/>
    </source>
</evidence>
<dbReference type="PIRSF" id="PIRSF005457">
    <property type="entry name" value="Glx"/>
    <property type="match status" value="1"/>
</dbReference>
<evidence type="ECO:0000256" key="10">
    <source>
        <dbReference type="ARBA" id="ARBA00031044"/>
    </source>
</evidence>
<dbReference type="NCBIfam" id="TIGR03413">
    <property type="entry name" value="GSH_gloB"/>
    <property type="match status" value="1"/>
</dbReference>
<dbReference type="EC" id="3.1.2.6" evidence="6"/>
<dbReference type="Gene3D" id="3.60.15.10">
    <property type="entry name" value="Ribonuclease Z/Hydroxyacylglutathione hydrolase-like"/>
    <property type="match status" value="1"/>
</dbReference>
<name>A0AAE0C2W5_9CHLO</name>
<evidence type="ECO:0000256" key="2">
    <source>
        <dbReference type="ARBA" id="ARBA00001947"/>
    </source>
</evidence>
<feature type="domain" description="Metallo-beta-lactamase" evidence="11">
    <location>
        <begin position="11"/>
        <end position="171"/>
    </location>
</feature>
<dbReference type="InterPro" id="IPR035680">
    <property type="entry name" value="Clx_II_MBL"/>
</dbReference>
<comment type="caution">
    <text evidence="12">The sequence shown here is derived from an EMBL/GenBank/DDBJ whole genome shotgun (WGS) entry which is preliminary data.</text>
</comment>
<keyword evidence="8" id="KW-0378">Hydrolase</keyword>
<evidence type="ECO:0000256" key="6">
    <source>
        <dbReference type="ARBA" id="ARBA00011917"/>
    </source>
</evidence>
<comment type="similarity">
    <text evidence="5">Belongs to the metallo-beta-lactamase superfamily. Glyoxalase II family.</text>
</comment>
<keyword evidence="7" id="KW-0479">Metal-binding</keyword>
<comment type="cofactor">
    <cofactor evidence="3">
        <name>Fe(3+)</name>
        <dbReference type="ChEBI" id="CHEBI:29034"/>
    </cofactor>
</comment>
<protein>
    <recommendedName>
        <fullName evidence="6">hydroxyacylglutathione hydrolase</fullName>
        <ecNumber evidence="6">3.1.2.6</ecNumber>
    </recommendedName>
    <alternativeName>
        <fullName evidence="10">Glyoxalase II</fullName>
    </alternativeName>
</protein>
<keyword evidence="13" id="KW-1185">Reference proteome</keyword>
<dbReference type="InterPro" id="IPR032282">
    <property type="entry name" value="HAGH_C"/>
</dbReference>
<evidence type="ECO:0000256" key="5">
    <source>
        <dbReference type="ARBA" id="ARBA00006759"/>
    </source>
</evidence>
<dbReference type="HAMAP" id="MF_01374">
    <property type="entry name" value="Glyoxalase_2"/>
    <property type="match status" value="1"/>
</dbReference>
<evidence type="ECO:0000313" key="13">
    <source>
        <dbReference type="Proteomes" id="UP001190700"/>
    </source>
</evidence>
<dbReference type="Pfam" id="PF16123">
    <property type="entry name" value="HAGH_C"/>
    <property type="match status" value="1"/>
</dbReference>
<comment type="pathway">
    <text evidence="4">Secondary metabolite metabolism; methylglyoxal degradation; (R)-lactate from methylglyoxal: step 2/2.</text>
</comment>
<evidence type="ECO:0000256" key="7">
    <source>
        <dbReference type="ARBA" id="ARBA00022723"/>
    </source>
</evidence>
<dbReference type="InterPro" id="IPR017782">
    <property type="entry name" value="Hydroxyacylglutathione_Hdrlase"/>
</dbReference>
<accession>A0AAE0C2W5</accession>
<evidence type="ECO:0000256" key="3">
    <source>
        <dbReference type="ARBA" id="ARBA00001965"/>
    </source>
</evidence>
<dbReference type="GO" id="GO:0019243">
    <property type="term" value="P:methylglyoxal catabolic process to D-lactate via S-lactoyl-glutathione"/>
    <property type="evidence" value="ECO:0007669"/>
    <property type="project" value="InterPro"/>
</dbReference>
<dbReference type="PANTHER" id="PTHR11935">
    <property type="entry name" value="BETA LACTAMASE DOMAIN"/>
    <property type="match status" value="1"/>
</dbReference>
<gene>
    <name evidence="12" type="ORF">CYMTET_43923</name>
</gene>
<reference evidence="12 13" key="1">
    <citation type="journal article" date="2015" name="Genome Biol. Evol.">
        <title>Comparative Genomics of a Bacterivorous Green Alga Reveals Evolutionary Causalities and Consequences of Phago-Mixotrophic Mode of Nutrition.</title>
        <authorList>
            <person name="Burns J.A."/>
            <person name="Paasch A."/>
            <person name="Narechania A."/>
            <person name="Kim E."/>
        </authorList>
    </citation>
    <scope>NUCLEOTIDE SEQUENCE [LARGE SCALE GENOMIC DNA]</scope>
    <source>
        <strain evidence="12 13">PLY_AMNH</strain>
    </source>
</reference>
<organism evidence="12 13">
    <name type="scientific">Cymbomonas tetramitiformis</name>
    <dbReference type="NCBI Taxonomy" id="36881"/>
    <lineage>
        <taxon>Eukaryota</taxon>
        <taxon>Viridiplantae</taxon>
        <taxon>Chlorophyta</taxon>
        <taxon>Pyramimonadophyceae</taxon>
        <taxon>Pyramimonadales</taxon>
        <taxon>Pyramimonadaceae</taxon>
        <taxon>Cymbomonas</taxon>
    </lineage>
</organism>
<sequence>MRVVLVPVLEDNYAYLLIDEASKQAAAVDPAEPQKILAAAESENVKLTHILTTHKHWDHAGGNVEMAKLVPGIVVVGGATEGVDACTKPMKGGESLHLGTVHIRCLDTPFHTLGHLSYFAEDAGQTAVFTGDSLFVGGCGRFFEGDPKQAHTSLIEVLGSLPPDTKVYCGHEYTVKNLTFAVTAEPGNPAVQAKLDWAKQQVSKGLPTVPSTIAEELAYNPFLRVDSPEIQRWCNCIAPIDVLAQVRRRKDCF</sequence>
<dbReference type="FunFam" id="3.60.15.10:FF:000019">
    <property type="entry name" value="Hydroxyacylglutathione hydrolase, mitochondrial"/>
    <property type="match status" value="1"/>
</dbReference>
<dbReference type="EMBL" id="LGRX02029703">
    <property type="protein sequence ID" value="KAK3246545.1"/>
    <property type="molecule type" value="Genomic_DNA"/>
</dbReference>
<evidence type="ECO:0000313" key="12">
    <source>
        <dbReference type="EMBL" id="KAK3246545.1"/>
    </source>
</evidence>
<evidence type="ECO:0000256" key="9">
    <source>
        <dbReference type="ARBA" id="ARBA00022833"/>
    </source>
</evidence>
<proteinExistence type="inferred from homology"/>
<dbReference type="PANTHER" id="PTHR11935:SF94">
    <property type="entry name" value="TENZING NORGAY, ISOFORM C"/>
    <property type="match status" value="1"/>
</dbReference>
<dbReference type="InterPro" id="IPR036866">
    <property type="entry name" value="RibonucZ/Hydroxyglut_hydro"/>
</dbReference>
<dbReference type="GO" id="GO:0004416">
    <property type="term" value="F:hydroxyacylglutathione hydrolase activity"/>
    <property type="evidence" value="ECO:0007669"/>
    <property type="project" value="UniProtKB-EC"/>
</dbReference>